<name>A0ACD5EV37_9HYPH</name>
<dbReference type="Proteomes" id="UP000078465">
    <property type="component" value="Chromosome"/>
</dbReference>
<accession>A0ACD5EV37</accession>
<evidence type="ECO:0000313" key="1">
    <source>
        <dbReference type="EMBL" id="XKM42950.1"/>
    </source>
</evidence>
<organism evidence="1 2">
    <name type="scientific">Rhizobium ruizarguesonis</name>
    <dbReference type="NCBI Taxonomy" id="2081791"/>
    <lineage>
        <taxon>Bacteria</taxon>
        <taxon>Pseudomonadati</taxon>
        <taxon>Pseudomonadota</taxon>
        <taxon>Alphaproteobacteria</taxon>
        <taxon>Hyphomicrobiales</taxon>
        <taxon>Rhizobiaceae</taxon>
        <taxon>Rhizobium/Agrobacterium group</taxon>
        <taxon>Rhizobium</taxon>
    </lineage>
</organism>
<dbReference type="EMBL" id="CP171853">
    <property type="protein sequence ID" value="XKM42950.1"/>
    <property type="molecule type" value="Genomic_DNA"/>
</dbReference>
<sequence length="120" mass="13341">MKLREKEAGHANEIEITDELIEAGLGSPNSTIRGRKLPKEMFPAAIRSILVVTRVVRERHPELPQFVVSEDESSRFPSCSQLGIGERQSEILQAVHLARGAVGQEQHRYRDDIEPDSAGA</sequence>
<reference evidence="1" key="1">
    <citation type="submission" date="2024-10" db="EMBL/GenBank/DDBJ databases">
        <title>Strain of Rhizobium-related bacteria isolated fromm roots of Vavilovia formosa.</title>
        <authorList>
            <person name="Kimeklis A."/>
            <person name="Afonin A."/>
        </authorList>
    </citation>
    <scope>NUCLEOTIDE SEQUENCE</scope>
    <source>
        <strain evidence="1">Vaf-46</strain>
    </source>
</reference>
<gene>
    <name evidence="1" type="ORF">A4U53_028105</name>
</gene>
<protein>
    <submittedName>
        <fullName evidence="1">Uncharacterized protein</fullName>
    </submittedName>
</protein>
<proteinExistence type="predicted"/>
<evidence type="ECO:0000313" key="2">
    <source>
        <dbReference type="Proteomes" id="UP000078465"/>
    </source>
</evidence>